<evidence type="ECO:0000313" key="2">
    <source>
        <dbReference type="EMBL" id="RRT67129.1"/>
    </source>
</evidence>
<dbReference type="AlphaFoldDB" id="A0A426ZSY0"/>
<dbReference type="Proteomes" id="UP000287651">
    <property type="component" value="Unassembled WGS sequence"/>
</dbReference>
<evidence type="ECO:0000256" key="1">
    <source>
        <dbReference type="SAM" id="MobiDB-lite"/>
    </source>
</evidence>
<protein>
    <submittedName>
        <fullName evidence="2">Uncharacterized protein</fullName>
    </submittedName>
</protein>
<evidence type="ECO:0000313" key="3">
    <source>
        <dbReference type="Proteomes" id="UP000287651"/>
    </source>
</evidence>
<sequence length="91" mass="9678">MCRPIKPEPPDRTTHKKVAGFPTFVVGRRPANSETDSGGKIVVAPTLTKVKTRHKQVPGRGNPGSSTLAQKDDEVAPRVGRYLAGGDPPPP</sequence>
<comment type="caution">
    <text evidence="2">The sequence shown here is derived from an EMBL/GenBank/DDBJ whole genome shotgun (WGS) entry which is preliminary data.</text>
</comment>
<feature type="region of interest" description="Disordered" evidence="1">
    <location>
        <begin position="48"/>
        <end position="91"/>
    </location>
</feature>
<gene>
    <name evidence="2" type="ORF">B296_00004261</name>
</gene>
<dbReference type="EMBL" id="AMZH03005155">
    <property type="protein sequence ID" value="RRT67129.1"/>
    <property type="molecule type" value="Genomic_DNA"/>
</dbReference>
<accession>A0A426ZSY0</accession>
<feature type="compositionally biased region" description="Basic and acidic residues" evidence="1">
    <location>
        <begin position="1"/>
        <end position="13"/>
    </location>
</feature>
<reference evidence="2 3" key="1">
    <citation type="journal article" date="2014" name="Agronomy (Basel)">
        <title>A Draft Genome Sequence for Ensete ventricosum, the Drought-Tolerant Tree Against Hunger.</title>
        <authorList>
            <person name="Harrison J."/>
            <person name="Moore K.A."/>
            <person name="Paszkiewicz K."/>
            <person name="Jones T."/>
            <person name="Grant M."/>
            <person name="Ambacheew D."/>
            <person name="Muzemil S."/>
            <person name="Studholme D.J."/>
        </authorList>
    </citation>
    <scope>NUCLEOTIDE SEQUENCE [LARGE SCALE GENOMIC DNA]</scope>
</reference>
<name>A0A426ZSY0_ENSVE</name>
<proteinExistence type="predicted"/>
<feature type="region of interest" description="Disordered" evidence="1">
    <location>
        <begin position="1"/>
        <end position="20"/>
    </location>
</feature>
<organism evidence="2 3">
    <name type="scientific">Ensete ventricosum</name>
    <name type="common">Abyssinian banana</name>
    <name type="synonym">Musa ensete</name>
    <dbReference type="NCBI Taxonomy" id="4639"/>
    <lineage>
        <taxon>Eukaryota</taxon>
        <taxon>Viridiplantae</taxon>
        <taxon>Streptophyta</taxon>
        <taxon>Embryophyta</taxon>
        <taxon>Tracheophyta</taxon>
        <taxon>Spermatophyta</taxon>
        <taxon>Magnoliopsida</taxon>
        <taxon>Liliopsida</taxon>
        <taxon>Zingiberales</taxon>
        <taxon>Musaceae</taxon>
        <taxon>Ensete</taxon>
    </lineage>
</organism>